<comment type="caution">
    <text evidence="2">The sequence shown here is derived from an EMBL/GenBank/DDBJ whole genome shotgun (WGS) entry which is preliminary data.</text>
</comment>
<dbReference type="RefSeq" id="WP_185691902.1">
    <property type="nucleotide sequence ID" value="NZ_JACHVA010000046.1"/>
</dbReference>
<proteinExistence type="predicted"/>
<keyword evidence="3" id="KW-1185">Reference proteome</keyword>
<evidence type="ECO:0000256" key="1">
    <source>
        <dbReference type="SAM" id="SignalP"/>
    </source>
</evidence>
<dbReference type="EMBL" id="JACHVA010000046">
    <property type="protein sequence ID" value="MBC2601177.1"/>
    <property type="molecule type" value="Genomic_DNA"/>
</dbReference>
<dbReference type="Proteomes" id="UP000525652">
    <property type="component" value="Unassembled WGS sequence"/>
</dbReference>
<keyword evidence="1" id="KW-0732">Signal</keyword>
<evidence type="ECO:0008006" key="4">
    <source>
        <dbReference type="Google" id="ProtNLM"/>
    </source>
</evidence>
<protein>
    <recommendedName>
        <fullName evidence="4">DUF3352 domain-containing protein</fullName>
    </recommendedName>
</protein>
<gene>
    <name evidence="2" type="ORF">H5P30_05250</name>
</gene>
<organism evidence="2 3">
    <name type="scientific">Puniceicoccus vermicola</name>
    <dbReference type="NCBI Taxonomy" id="388746"/>
    <lineage>
        <taxon>Bacteria</taxon>
        <taxon>Pseudomonadati</taxon>
        <taxon>Verrucomicrobiota</taxon>
        <taxon>Opitutia</taxon>
        <taxon>Puniceicoccales</taxon>
        <taxon>Puniceicoccaceae</taxon>
        <taxon>Puniceicoccus</taxon>
    </lineage>
</organism>
<dbReference type="AlphaFoldDB" id="A0A7X1E525"/>
<name>A0A7X1E525_9BACT</name>
<feature type="chain" id="PRO_5030927042" description="DUF3352 domain-containing protein" evidence="1">
    <location>
        <begin position="23"/>
        <end position="614"/>
    </location>
</feature>
<feature type="signal peptide" evidence="1">
    <location>
        <begin position="1"/>
        <end position="22"/>
    </location>
</feature>
<sequence>MKTFRLSKLFPSLLLGSVLLTAAEGAASDRVDLAEFLDEDSTFLFLVRDMPELESGFSESAFGELMENEDLRQFLSSIVDRDVDAEMDESADGGKPEGLFGDVAKEQWEQYGHLFDGALAFGLTAPSFDGKNFEEWSPDKGGHFFILGEFAGTEEDFSEFLDPWSDERPENLLPGQEPYLYDEDFMGYTLHVEEVLNEEGALVRRNGWALVDGILVLAEPMESLRDVVARIADPSEGGGIGQSDRFLDVKDRAGDGDVLLYLDLEELARIMGKGMEIGMNRSLAEGGNPLGIEPAKVVEAIGLGALDSLHLSVNFGAEESVVRGGLSYSEKKGVLNLLSYGEGPIPYSSLPPEDAVSSSVGRVRWNEVWSGIKEMLGEISPNLTIMLEMTRKNFERTTGVDFERSLIGALGEETVTYATLRETSDPEGDDLMLLDSVIAIQLRDPNGFNLAIEGVKGMFGLDAFFEETNFGGATIFTSAQAMPGDPESYVSYALTGDYFLFATGKGGLLQDAVSRMNGRDSGFWNRPDVQEVVAELPPEAVGASYSDLGLLLGNMIDVAIAVRSQDPEAEEIPEGVRNLSKGDLFPHFVITGQVPDEDGFFFESLILPMERLEQ</sequence>
<evidence type="ECO:0000313" key="2">
    <source>
        <dbReference type="EMBL" id="MBC2601177.1"/>
    </source>
</evidence>
<reference evidence="2 3" key="1">
    <citation type="submission" date="2020-07" db="EMBL/GenBank/DDBJ databases">
        <authorList>
            <person name="Feng X."/>
        </authorList>
    </citation>
    <scope>NUCLEOTIDE SEQUENCE [LARGE SCALE GENOMIC DNA]</scope>
    <source>
        <strain evidence="2 3">JCM14086</strain>
    </source>
</reference>
<evidence type="ECO:0000313" key="3">
    <source>
        <dbReference type="Proteomes" id="UP000525652"/>
    </source>
</evidence>
<accession>A0A7X1E525</accession>